<evidence type="ECO:0000256" key="5">
    <source>
        <dbReference type="ARBA" id="ARBA00023136"/>
    </source>
</evidence>
<dbReference type="AlphaFoldDB" id="A0A0N4US36"/>
<dbReference type="PANTHER" id="PTHR17920">
    <property type="entry name" value="TRANSMEMBRANE AND COILED-COIL DOMAIN-CONTAINING PROTEIN 4 TMCO4"/>
    <property type="match status" value="1"/>
</dbReference>
<sequence>LSFATGAGVIIGAGAASGIATNVGIAVLASIFGATGAGLAGYKMNKRVGAIDEFVIESLTEGSSLHCVLTVSGWIEDDSKNAFRKQWRHLWMSREQFTLRYESKYLIELGKAIEYLMSFAVSVAIQQTLMETALAGCYFVGDFLAEILLRRAHGKYPITLIGFSLGARVIYHCLLTMSQRADYAGIIEDVVLLGAPVSASSRQWHQMCRVVGGRIINGYSTSDWLLRFLYRTMNIQFAIAGIGPIDSQKNRKIVNFNLSHLINGHLDYSRKLTEVLKAVGIKVTPHRENSSFNLSQVAKEVDLEEAINRSNIITDAKIKNTVEFDVNLYSDSDRIV</sequence>
<keyword evidence="4" id="KW-1133">Transmembrane helix</keyword>
<evidence type="ECO:0000256" key="4">
    <source>
        <dbReference type="ARBA" id="ARBA00022989"/>
    </source>
</evidence>
<protein>
    <submittedName>
        <fullName evidence="7">DUF726-domain-containing protein</fullName>
    </submittedName>
</protein>
<proteinExistence type="inferred from homology"/>
<dbReference type="GO" id="GO:0016020">
    <property type="term" value="C:membrane"/>
    <property type="evidence" value="ECO:0007669"/>
    <property type="project" value="UniProtKB-SubCell"/>
</dbReference>
<name>A0A0N4US36_DRAME</name>
<evidence type="ECO:0000313" key="7">
    <source>
        <dbReference type="WBParaSite" id="DME_0001086801-mRNA-1"/>
    </source>
</evidence>
<organism evidence="6 7">
    <name type="scientific">Dracunculus medinensis</name>
    <name type="common">Guinea worm</name>
    <dbReference type="NCBI Taxonomy" id="318479"/>
    <lineage>
        <taxon>Eukaryota</taxon>
        <taxon>Metazoa</taxon>
        <taxon>Ecdysozoa</taxon>
        <taxon>Nematoda</taxon>
        <taxon>Chromadorea</taxon>
        <taxon>Rhabditida</taxon>
        <taxon>Spirurina</taxon>
        <taxon>Dracunculoidea</taxon>
        <taxon>Dracunculidae</taxon>
        <taxon>Dracunculus</taxon>
    </lineage>
</organism>
<reference evidence="7" key="1">
    <citation type="submission" date="2017-02" db="UniProtKB">
        <authorList>
            <consortium name="WormBaseParasite"/>
        </authorList>
    </citation>
    <scope>IDENTIFICATION</scope>
</reference>
<comment type="similarity">
    <text evidence="2">Belongs to the TMCO4 family.</text>
</comment>
<evidence type="ECO:0000256" key="1">
    <source>
        <dbReference type="ARBA" id="ARBA00004141"/>
    </source>
</evidence>
<evidence type="ECO:0000256" key="2">
    <source>
        <dbReference type="ARBA" id="ARBA00009824"/>
    </source>
</evidence>
<dbReference type="Pfam" id="PF05277">
    <property type="entry name" value="DUF726"/>
    <property type="match status" value="2"/>
</dbReference>
<dbReference type="PANTHER" id="PTHR17920:SF3">
    <property type="entry name" value="TRANSMEMBRANE AND COILED-COIL DOMAIN-CONTAINING PROTEIN 4"/>
    <property type="match status" value="1"/>
</dbReference>
<dbReference type="SUPFAM" id="SSF53474">
    <property type="entry name" value="alpha/beta-Hydrolases"/>
    <property type="match status" value="1"/>
</dbReference>
<dbReference type="InterPro" id="IPR029058">
    <property type="entry name" value="AB_hydrolase_fold"/>
</dbReference>
<evidence type="ECO:0000313" key="6">
    <source>
        <dbReference type="Proteomes" id="UP000038040"/>
    </source>
</evidence>
<dbReference type="WBParaSite" id="DME_0001086801-mRNA-1">
    <property type="protein sequence ID" value="DME_0001086801-mRNA-1"/>
    <property type="gene ID" value="DME_0001086801"/>
</dbReference>
<dbReference type="Proteomes" id="UP000038040">
    <property type="component" value="Unplaced"/>
</dbReference>
<comment type="subcellular location">
    <subcellularLocation>
        <location evidence="1">Membrane</location>
        <topology evidence="1">Multi-pass membrane protein</topology>
    </subcellularLocation>
</comment>
<dbReference type="InterPro" id="IPR007941">
    <property type="entry name" value="DUF726"/>
</dbReference>
<accession>A0A0N4US36</accession>
<keyword evidence="5" id="KW-0472">Membrane</keyword>
<keyword evidence="3" id="KW-0812">Transmembrane</keyword>
<evidence type="ECO:0000256" key="3">
    <source>
        <dbReference type="ARBA" id="ARBA00022692"/>
    </source>
</evidence>